<dbReference type="Pfam" id="PF00196">
    <property type="entry name" value="GerE"/>
    <property type="match status" value="1"/>
</dbReference>
<dbReference type="PROSITE" id="PS50043">
    <property type="entry name" value="HTH_LUXR_2"/>
    <property type="match status" value="1"/>
</dbReference>
<organism evidence="5">
    <name type="scientific">Microbacterium sp. A8/3-1</name>
    <dbReference type="NCBI Taxonomy" id="3160749"/>
    <lineage>
        <taxon>Bacteria</taxon>
        <taxon>Bacillati</taxon>
        <taxon>Actinomycetota</taxon>
        <taxon>Actinomycetes</taxon>
        <taxon>Micrococcales</taxon>
        <taxon>Microbacteriaceae</taxon>
        <taxon>Microbacterium</taxon>
    </lineage>
</organism>
<keyword evidence="3" id="KW-0804">Transcription</keyword>
<evidence type="ECO:0000256" key="3">
    <source>
        <dbReference type="ARBA" id="ARBA00023163"/>
    </source>
</evidence>
<dbReference type="Gene3D" id="1.10.10.10">
    <property type="entry name" value="Winged helix-like DNA-binding domain superfamily/Winged helix DNA-binding domain"/>
    <property type="match status" value="1"/>
</dbReference>
<dbReference type="Gene3D" id="3.40.50.300">
    <property type="entry name" value="P-loop containing nucleotide triphosphate hydrolases"/>
    <property type="match status" value="1"/>
</dbReference>
<dbReference type="Gene3D" id="1.25.40.10">
    <property type="entry name" value="Tetratricopeptide repeat domain"/>
    <property type="match status" value="2"/>
</dbReference>
<sequence length="833" mass="89695">MFIGRDAELALLRAHLDAGSTAVAPVVVVEGSIGIGKTALVNEFLRAGLHARVLFARPDEVATNIPLAGIRPIVEELLDDDLPVLLEESAPRVLRRRIREALTSEPSVVVIDDAHWLDGEALDVVESLIAAPGASALAVLLCFRSGTIPDSLLRAVERGGASLQRIRLRPLDSADAATILGGHGVADDALIDLAGGNPLFLRLLAESQVAGADLVDADATAPLEIGDALRGELSALDPPSLALLHALALTPAIAPATVSEVAGTDAASLAVATEHLARRGLIDADELRIVHPFIRAAAYRHMRPARRRRAHRIAAQHSADILERASHLQHVGSHLTAEEVETIIRAAEIVSATSPQSSIALLSRTRRIPHRERDLLLARALLLDGRPVDAEELLRDVHAVGTPRGEGLALLLQSLRIQSRPDEAFELVREAGAARLEPEVIVELATLAVMHDGDAELDSRTWLDDDDARPGHAMALAGLRALSHLRVGDLERGRAAYLVAKAGFESLTASELLPVIDVVTAMGWCAHFLADFDDGVRLVERAIRLAESRGRFHVLPHLYMILSFLYIPLDRCEEAEELSALAITAAEKYNWPDAIPLALTASIVAAPGRVDAEEFVARYRRLVDAGLPQIGWWRRIVRLFVARASIALGLPAELADLAIDRNDIFASQKHIGLGEVALAAGDLPQALQHAEAAIAWGEQAEHTSQAGHGTMFRARVELAQGRVDDALDDARRAIGLFELSGSTLYRRFAEATVAQLEAAAAEAGPLDVLTPRELDVAELVAEGHTNRVIAERLYLSPRTVESHVARILQKTGLRSRAGIARHLDAALRQPRRS</sequence>
<dbReference type="GO" id="GO:0006355">
    <property type="term" value="P:regulation of DNA-templated transcription"/>
    <property type="evidence" value="ECO:0007669"/>
    <property type="project" value="InterPro"/>
</dbReference>
<dbReference type="InterPro" id="IPR041664">
    <property type="entry name" value="AAA_16"/>
</dbReference>
<dbReference type="InterPro" id="IPR027417">
    <property type="entry name" value="P-loop_NTPase"/>
</dbReference>
<evidence type="ECO:0000256" key="2">
    <source>
        <dbReference type="ARBA" id="ARBA00023125"/>
    </source>
</evidence>
<name>A0AAU7VST7_9MICO</name>
<dbReference type="SUPFAM" id="SSF48452">
    <property type="entry name" value="TPR-like"/>
    <property type="match status" value="1"/>
</dbReference>
<dbReference type="InterPro" id="IPR036388">
    <property type="entry name" value="WH-like_DNA-bd_sf"/>
</dbReference>
<evidence type="ECO:0000313" key="5">
    <source>
        <dbReference type="EMBL" id="XBX77122.1"/>
    </source>
</evidence>
<dbReference type="InterPro" id="IPR016032">
    <property type="entry name" value="Sig_transdc_resp-reg_C-effctor"/>
</dbReference>
<dbReference type="SUPFAM" id="SSF52540">
    <property type="entry name" value="P-loop containing nucleoside triphosphate hydrolases"/>
    <property type="match status" value="1"/>
</dbReference>
<dbReference type="PROSITE" id="PS00622">
    <property type="entry name" value="HTH_LUXR_1"/>
    <property type="match status" value="1"/>
</dbReference>
<dbReference type="PANTHER" id="PTHR44688">
    <property type="entry name" value="DNA-BINDING TRANSCRIPTIONAL ACTIVATOR DEVR_DOSR"/>
    <property type="match status" value="1"/>
</dbReference>
<proteinExistence type="predicted"/>
<dbReference type="CDD" id="cd06170">
    <property type="entry name" value="LuxR_C_like"/>
    <property type="match status" value="1"/>
</dbReference>
<dbReference type="InterPro" id="IPR011990">
    <property type="entry name" value="TPR-like_helical_dom_sf"/>
</dbReference>
<evidence type="ECO:0000256" key="1">
    <source>
        <dbReference type="ARBA" id="ARBA00023015"/>
    </source>
</evidence>
<dbReference type="PRINTS" id="PR00038">
    <property type="entry name" value="HTHLUXR"/>
</dbReference>
<dbReference type="RefSeq" id="WP_350350658.1">
    <property type="nucleotide sequence ID" value="NZ_CP158357.1"/>
</dbReference>
<dbReference type="SMART" id="SM00421">
    <property type="entry name" value="HTH_LUXR"/>
    <property type="match status" value="1"/>
</dbReference>
<dbReference type="GO" id="GO:0003677">
    <property type="term" value="F:DNA binding"/>
    <property type="evidence" value="ECO:0007669"/>
    <property type="project" value="UniProtKB-KW"/>
</dbReference>
<dbReference type="PANTHER" id="PTHR44688:SF16">
    <property type="entry name" value="DNA-BINDING TRANSCRIPTIONAL ACTIVATOR DEVR_DOSR"/>
    <property type="match status" value="1"/>
</dbReference>
<accession>A0AAU7VST7</accession>
<keyword evidence="2" id="KW-0238">DNA-binding</keyword>
<feature type="domain" description="HTH luxR-type" evidence="4">
    <location>
        <begin position="762"/>
        <end position="827"/>
    </location>
</feature>
<evidence type="ECO:0000259" key="4">
    <source>
        <dbReference type="PROSITE" id="PS50043"/>
    </source>
</evidence>
<protein>
    <submittedName>
        <fullName evidence="5">AAA family ATPase</fullName>
    </submittedName>
</protein>
<dbReference type="EMBL" id="CP158357">
    <property type="protein sequence ID" value="XBX77122.1"/>
    <property type="molecule type" value="Genomic_DNA"/>
</dbReference>
<dbReference type="AlphaFoldDB" id="A0AAU7VST7"/>
<dbReference type="InterPro" id="IPR000792">
    <property type="entry name" value="Tscrpt_reg_LuxR_C"/>
</dbReference>
<dbReference type="SUPFAM" id="SSF46894">
    <property type="entry name" value="C-terminal effector domain of the bipartite response regulators"/>
    <property type="match status" value="1"/>
</dbReference>
<gene>
    <name evidence="5" type="ORF">ABS642_14520</name>
</gene>
<reference evidence="5" key="1">
    <citation type="submission" date="2024-06" db="EMBL/GenBank/DDBJ databases">
        <title>Draft genome sequence of Microbacterium sp. strain A8/3-1, isolated from Oxytropis tragacanthoides Fisch. ex DC. Root nodules in the Altai region of Russia.</title>
        <authorList>
            <person name="Sazanova A."/>
            <person name="Guro P."/>
            <person name="Kuznetsova I."/>
            <person name="Belimov A."/>
            <person name="Safronova V."/>
        </authorList>
    </citation>
    <scope>NUCLEOTIDE SEQUENCE</scope>
    <source>
        <strain evidence="5">A8/3-1</strain>
    </source>
</reference>
<keyword evidence="1" id="KW-0805">Transcription regulation</keyword>
<dbReference type="Pfam" id="PF13191">
    <property type="entry name" value="AAA_16"/>
    <property type="match status" value="1"/>
</dbReference>